<gene>
    <name evidence="3" type="ORF">KOR34_41830</name>
</gene>
<evidence type="ECO:0000256" key="1">
    <source>
        <dbReference type="SAM" id="SignalP"/>
    </source>
</evidence>
<name>A0A5C5V337_9BACT</name>
<evidence type="ECO:0000259" key="2">
    <source>
        <dbReference type="Pfam" id="PF03781"/>
    </source>
</evidence>
<feature type="signal peptide" evidence="1">
    <location>
        <begin position="1"/>
        <end position="19"/>
    </location>
</feature>
<comment type="caution">
    <text evidence="3">The sequence shown here is derived from an EMBL/GenBank/DDBJ whole genome shotgun (WGS) entry which is preliminary data.</text>
</comment>
<dbReference type="EMBL" id="SIHJ01000003">
    <property type="protein sequence ID" value="TWT32420.1"/>
    <property type="molecule type" value="Genomic_DNA"/>
</dbReference>
<reference evidence="3 4" key="1">
    <citation type="submission" date="2019-02" db="EMBL/GenBank/DDBJ databases">
        <title>Deep-cultivation of Planctomycetes and their phenomic and genomic characterization uncovers novel biology.</title>
        <authorList>
            <person name="Wiegand S."/>
            <person name="Jogler M."/>
            <person name="Boedeker C."/>
            <person name="Pinto D."/>
            <person name="Vollmers J."/>
            <person name="Rivas-Marin E."/>
            <person name="Kohn T."/>
            <person name="Peeters S.H."/>
            <person name="Heuer A."/>
            <person name="Rast P."/>
            <person name="Oberbeckmann S."/>
            <person name="Bunk B."/>
            <person name="Jeske O."/>
            <person name="Meyerdierks A."/>
            <person name="Storesund J.E."/>
            <person name="Kallscheuer N."/>
            <person name="Luecker S."/>
            <person name="Lage O.M."/>
            <person name="Pohl T."/>
            <person name="Merkel B.J."/>
            <person name="Hornburger P."/>
            <person name="Mueller R.-W."/>
            <person name="Bruemmer F."/>
            <person name="Labrenz M."/>
            <person name="Spormann A.M."/>
            <person name="Op Den Camp H."/>
            <person name="Overmann J."/>
            <person name="Amann R."/>
            <person name="Jetten M.S.M."/>
            <person name="Mascher T."/>
            <person name="Medema M.H."/>
            <person name="Devos D.P."/>
            <person name="Kaster A.-K."/>
            <person name="Ovreas L."/>
            <person name="Rohde M."/>
            <person name="Galperin M.Y."/>
            <person name="Jogler C."/>
        </authorList>
    </citation>
    <scope>NUCLEOTIDE SEQUENCE [LARGE SCALE GENOMIC DNA]</scope>
    <source>
        <strain evidence="3 4">KOR34</strain>
    </source>
</reference>
<keyword evidence="1" id="KW-0732">Signal</keyword>
<dbReference type="RefSeq" id="WP_146567768.1">
    <property type="nucleotide sequence ID" value="NZ_SIHJ01000003.1"/>
</dbReference>
<accession>A0A5C5V337</accession>
<proteinExistence type="predicted"/>
<keyword evidence="4" id="KW-1185">Reference proteome</keyword>
<dbReference type="InterPro" id="IPR005532">
    <property type="entry name" value="SUMF_dom"/>
</dbReference>
<dbReference type="SUPFAM" id="SSF56436">
    <property type="entry name" value="C-type lectin-like"/>
    <property type="match status" value="1"/>
</dbReference>
<dbReference type="Pfam" id="PF03781">
    <property type="entry name" value="FGE-sulfatase"/>
    <property type="match status" value="1"/>
</dbReference>
<feature type="domain" description="Sulfatase-modifying factor enzyme-like" evidence="2">
    <location>
        <begin position="82"/>
        <end position="283"/>
    </location>
</feature>
<dbReference type="AlphaFoldDB" id="A0A5C5V337"/>
<evidence type="ECO:0000313" key="3">
    <source>
        <dbReference type="EMBL" id="TWT32420.1"/>
    </source>
</evidence>
<feature type="chain" id="PRO_5022894058" evidence="1">
    <location>
        <begin position="20"/>
        <end position="315"/>
    </location>
</feature>
<dbReference type="InterPro" id="IPR042095">
    <property type="entry name" value="SUMF_sf"/>
</dbReference>
<dbReference type="Proteomes" id="UP000316714">
    <property type="component" value="Unassembled WGS sequence"/>
</dbReference>
<dbReference type="Gene3D" id="3.90.1580.10">
    <property type="entry name" value="paralog of FGE (formylglycine-generating enzyme)"/>
    <property type="match status" value="1"/>
</dbReference>
<protein>
    <submittedName>
        <fullName evidence="3">Formylglycine-generating sulfatase enzyme</fullName>
    </submittedName>
</protein>
<organism evidence="3 4">
    <name type="scientific">Posidoniimonas corsicana</name>
    <dbReference type="NCBI Taxonomy" id="1938618"/>
    <lineage>
        <taxon>Bacteria</taxon>
        <taxon>Pseudomonadati</taxon>
        <taxon>Planctomycetota</taxon>
        <taxon>Planctomycetia</taxon>
        <taxon>Pirellulales</taxon>
        <taxon>Lacipirellulaceae</taxon>
        <taxon>Posidoniimonas</taxon>
    </lineage>
</organism>
<dbReference type="InterPro" id="IPR016187">
    <property type="entry name" value="CTDL_fold"/>
</dbReference>
<sequence precursor="true">MRHTACFLALAALAADACADQFGSGADAFEIEFVTVGDPGNPADVTGVPNPAGSVDYSYRIGKYEISESIVEKAITAMGRPLDHSARGPDRPVTNITWIDAARVVNWLNTSTGHAPAYKFGGPREAFFELWAPGDDGYDPANPYRNTQAKYFFPTTDEWYKAAYYDPAAGVYYDYATGSNDLPDGIDFANDPDFEVVRRDGFGVSQPHEVTNAGVLSPYGTMGQTGNVVEMEESAYDLVNDSTLESRGARGGAYFEVDIWLDATWRGQVSPSLGGDPIGFRVASRVPEPGTLAAGLWAAATFLALRRRRSALLAR</sequence>
<dbReference type="OrthoDB" id="581243at2"/>
<evidence type="ECO:0000313" key="4">
    <source>
        <dbReference type="Proteomes" id="UP000316714"/>
    </source>
</evidence>